<protein>
    <submittedName>
        <fullName evidence="2">Uncharacterized protein</fullName>
    </submittedName>
</protein>
<feature type="region of interest" description="Disordered" evidence="1">
    <location>
        <begin position="1"/>
        <end position="26"/>
    </location>
</feature>
<evidence type="ECO:0000256" key="1">
    <source>
        <dbReference type="SAM" id="MobiDB-lite"/>
    </source>
</evidence>
<dbReference type="OrthoDB" id="1470350at2759"/>
<proteinExistence type="predicted"/>
<reference evidence="2 3" key="1">
    <citation type="journal article" date="2015" name="Genome Biol. Evol.">
        <title>Phylogenomic analyses indicate that early fungi evolved digesting cell walls of algal ancestors of land plants.</title>
        <authorList>
            <person name="Chang Y."/>
            <person name="Wang S."/>
            <person name="Sekimoto S."/>
            <person name="Aerts A.L."/>
            <person name="Choi C."/>
            <person name="Clum A."/>
            <person name="LaButti K.M."/>
            <person name="Lindquist E.A."/>
            <person name="Yee Ngan C."/>
            <person name="Ohm R.A."/>
            <person name="Salamov A.A."/>
            <person name="Grigoriev I.V."/>
            <person name="Spatafora J.W."/>
            <person name="Berbee M.L."/>
        </authorList>
    </citation>
    <scope>NUCLEOTIDE SEQUENCE [LARGE SCALE GENOMIC DNA]</scope>
    <source>
        <strain evidence="2 3">JEL478</strain>
    </source>
</reference>
<sequence>MLELLSKVADTPKHLPSYPKEATDQHKRLRRPIAPAFSVKYLANVEPQMLQVYSSLERKILATPKDAQGYVKVDMFESLHILSGLR</sequence>
<accession>A0A139AC81</accession>
<dbReference type="GO" id="GO:0004497">
    <property type="term" value="F:monooxygenase activity"/>
    <property type="evidence" value="ECO:0007669"/>
    <property type="project" value="InterPro"/>
</dbReference>
<evidence type="ECO:0000313" key="2">
    <source>
        <dbReference type="EMBL" id="KXS14380.1"/>
    </source>
</evidence>
<keyword evidence="3" id="KW-1185">Reference proteome</keyword>
<dbReference type="EMBL" id="KQ965769">
    <property type="protein sequence ID" value="KXS14380.1"/>
    <property type="molecule type" value="Genomic_DNA"/>
</dbReference>
<evidence type="ECO:0000313" key="3">
    <source>
        <dbReference type="Proteomes" id="UP000070544"/>
    </source>
</evidence>
<dbReference type="GO" id="GO:0016705">
    <property type="term" value="F:oxidoreductase activity, acting on paired donors, with incorporation or reduction of molecular oxygen"/>
    <property type="evidence" value="ECO:0007669"/>
    <property type="project" value="InterPro"/>
</dbReference>
<name>A0A139AC81_GONPJ</name>
<dbReference type="Proteomes" id="UP000070544">
    <property type="component" value="Unassembled WGS sequence"/>
</dbReference>
<dbReference type="GO" id="GO:0005506">
    <property type="term" value="F:iron ion binding"/>
    <property type="evidence" value="ECO:0007669"/>
    <property type="project" value="InterPro"/>
</dbReference>
<dbReference type="GO" id="GO:0020037">
    <property type="term" value="F:heme binding"/>
    <property type="evidence" value="ECO:0007669"/>
    <property type="project" value="InterPro"/>
</dbReference>
<dbReference type="InterPro" id="IPR036396">
    <property type="entry name" value="Cyt_P450_sf"/>
</dbReference>
<dbReference type="Gene3D" id="1.10.630.10">
    <property type="entry name" value="Cytochrome P450"/>
    <property type="match status" value="1"/>
</dbReference>
<dbReference type="AlphaFoldDB" id="A0A139AC81"/>
<gene>
    <name evidence="2" type="ORF">M427DRAFT_341068</name>
</gene>
<organism evidence="2 3">
    <name type="scientific">Gonapodya prolifera (strain JEL478)</name>
    <name type="common">Monoblepharis prolifera</name>
    <dbReference type="NCBI Taxonomy" id="1344416"/>
    <lineage>
        <taxon>Eukaryota</taxon>
        <taxon>Fungi</taxon>
        <taxon>Fungi incertae sedis</taxon>
        <taxon>Chytridiomycota</taxon>
        <taxon>Chytridiomycota incertae sedis</taxon>
        <taxon>Monoblepharidomycetes</taxon>
        <taxon>Monoblepharidales</taxon>
        <taxon>Gonapodyaceae</taxon>
        <taxon>Gonapodya</taxon>
    </lineage>
</organism>
<dbReference type="SUPFAM" id="SSF48264">
    <property type="entry name" value="Cytochrome P450"/>
    <property type="match status" value="1"/>
</dbReference>